<gene>
    <name evidence="6" type="ORF">AV274_4246</name>
</gene>
<dbReference type="CDD" id="cd00180">
    <property type="entry name" value="PKc"/>
    <property type="match status" value="1"/>
</dbReference>
<dbReference type="SUPFAM" id="SSF82185">
    <property type="entry name" value="Histone H3 K4-specific methyltransferase SET7/9 N-terminal domain"/>
    <property type="match status" value="1"/>
</dbReference>
<name>A0A196SAL8_BLAHN</name>
<dbReference type="OrthoDB" id="270720at2759"/>
<sequence>MDSLCAEDLDGMEKLGEGKYGEVFKARNKKTGEYVAIRKIRGLENAGIVEYNGKLLKDLDCPCIGKCYGVIPNGKELWVVMEYFECGSIAAFLKRKNYLTEKDLKEIASCCLIAMSALRNKGLIHGSIKPSNLFFSEEGVIKLSDCELEHPFVKERVERMKREGSSELLMHFARIVKYQPMCEDVMKKATETHLSLFNRDDVYWYHKGIAVVSSVLVEMDKERVVEVNAQSRRLLRVNGEEVSGIEHNRVLDLNDDGERWEGDVLNNKPYGWGVVYDSENRMVYEGFRIGSVSVCYGRSYYPDVGVIEYEGMICKGKRWGRGVQYDKQGVVMRDGEWVNDESVEMTMTMTEENQRLFTCVEELIVSDGCGNGMEWRAFDVTCIVHLRELRVGIGCFGKTEELKLIGLNELERVVIGHHSFTKSPYSARENGMNPNRHFYLKDCPKVKELKIVELNQLERVVIGKHCFTKWQYNGTKDGMNPNHHFYLKDCPKVKELKIGCKSFMDYSVCEIENVNRLEVIEIGEMNEGSGNFLFASLELKSDTHNLK</sequence>
<keyword evidence="3 4" id="KW-0067">ATP-binding</keyword>
<evidence type="ECO:0000256" key="4">
    <source>
        <dbReference type="PROSITE-ProRule" id="PRU10141"/>
    </source>
</evidence>
<dbReference type="Gene3D" id="1.10.510.10">
    <property type="entry name" value="Transferase(Phosphotransferase) domain 1"/>
    <property type="match status" value="1"/>
</dbReference>
<proteinExistence type="inferred from homology"/>
<keyword evidence="2 4" id="KW-0547">Nucleotide-binding</keyword>
<evidence type="ECO:0000259" key="5">
    <source>
        <dbReference type="PROSITE" id="PS50011"/>
    </source>
</evidence>
<evidence type="ECO:0000256" key="2">
    <source>
        <dbReference type="ARBA" id="ARBA00022741"/>
    </source>
</evidence>
<dbReference type="InterPro" id="IPR051931">
    <property type="entry name" value="PAK3-like"/>
</dbReference>
<dbReference type="InterPro" id="IPR011009">
    <property type="entry name" value="Kinase-like_dom_sf"/>
</dbReference>
<evidence type="ECO:0000313" key="6">
    <source>
        <dbReference type="EMBL" id="OAO14068.1"/>
    </source>
</evidence>
<evidence type="ECO:0000256" key="3">
    <source>
        <dbReference type="ARBA" id="ARBA00022840"/>
    </source>
</evidence>
<dbReference type="PROSITE" id="PS00107">
    <property type="entry name" value="PROTEIN_KINASE_ATP"/>
    <property type="match status" value="1"/>
</dbReference>
<keyword evidence="6" id="KW-0418">Kinase</keyword>
<dbReference type="PANTHER" id="PTHR45832">
    <property type="entry name" value="SERINE/THREONINE-PROTEIN KINASE SAMKA-RELATED-RELATED"/>
    <property type="match status" value="1"/>
</dbReference>
<reference evidence="6 7" key="1">
    <citation type="submission" date="2016-05" db="EMBL/GenBank/DDBJ databases">
        <title>Nuclear genome of Blastocystis sp. subtype 1 NandII.</title>
        <authorList>
            <person name="Gentekaki E."/>
            <person name="Curtis B."/>
            <person name="Stairs C."/>
            <person name="Eme L."/>
            <person name="Herman E."/>
            <person name="Klimes V."/>
            <person name="Arias M.C."/>
            <person name="Elias M."/>
            <person name="Hilliou F."/>
            <person name="Klute M."/>
            <person name="Malik S.-B."/>
            <person name="Pightling A."/>
            <person name="Rachubinski R."/>
            <person name="Salas D."/>
            <person name="Schlacht A."/>
            <person name="Suga H."/>
            <person name="Archibald J."/>
            <person name="Ball S.G."/>
            <person name="Clark G."/>
            <person name="Dacks J."/>
            <person name="Van Der Giezen M."/>
            <person name="Tsaousis A."/>
            <person name="Roger A."/>
        </authorList>
    </citation>
    <scope>NUCLEOTIDE SEQUENCE [LARGE SCALE GENOMIC DNA]</scope>
    <source>
        <strain evidence="7">ATCC 50177 / NandII</strain>
    </source>
</reference>
<dbReference type="InterPro" id="IPR017441">
    <property type="entry name" value="Protein_kinase_ATP_BS"/>
</dbReference>
<dbReference type="Proteomes" id="UP000078348">
    <property type="component" value="Unassembled WGS sequence"/>
</dbReference>
<dbReference type="AlphaFoldDB" id="A0A196SAL8"/>
<keyword evidence="6" id="KW-0808">Transferase</keyword>
<evidence type="ECO:0000256" key="1">
    <source>
        <dbReference type="ARBA" id="ARBA00008874"/>
    </source>
</evidence>
<comment type="caution">
    <text evidence="6">The sequence shown here is derived from an EMBL/GenBank/DDBJ whole genome shotgun (WGS) entry which is preliminary data.</text>
</comment>
<dbReference type="SUPFAM" id="SSF56112">
    <property type="entry name" value="Protein kinase-like (PK-like)"/>
    <property type="match status" value="1"/>
</dbReference>
<feature type="domain" description="Protein kinase" evidence="5">
    <location>
        <begin position="9"/>
        <end position="376"/>
    </location>
</feature>
<dbReference type="GO" id="GO:0004674">
    <property type="term" value="F:protein serine/threonine kinase activity"/>
    <property type="evidence" value="ECO:0007669"/>
    <property type="project" value="UniProtKB-KW"/>
</dbReference>
<evidence type="ECO:0000313" key="7">
    <source>
        <dbReference type="Proteomes" id="UP000078348"/>
    </source>
</evidence>
<keyword evidence="7" id="KW-1185">Reference proteome</keyword>
<comment type="similarity">
    <text evidence="1">Belongs to the protein kinase superfamily. STE Ser/Thr protein kinase family. STE20 subfamily.</text>
</comment>
<dbReference type="STRING" id="478820.A0A196SAL8"/>
<keyword evidence="6" id="KW-0723">Serine/threonine-protein kinase</keyword>
<dbReference type="EMBL" id="LXWW01000289">
    <property type="protein sequence ID" value="OAO14068.1"/>
    <property type="molecule type" value="Genomic_DNA"/>
</dbReference>
<protein>
    <submittedName>
        <fullName evidence="6">Serine/threonine protein kinase</fullName>
    </submittedName>
</protein>
<dbReference type="Pfam" id="PF00069">
    <property type="entry name" value="Pkinase"/>
    <property type="match status" value="1"/>
</dbReference>
<dbReference type="GO" id="GO:0005524">
    <property type="term" value="F:ATP binding"/>
    <property type="evidence" value="ECO:0007669"/>
    <property type="project" value="UniProtKB-UniRule"/>
</dbReference>
<dbReference type="PANTHER" id="PTHR45832:SF22">
    <property type="entry name" value="SERINE_THREONINE-PROTEIN KINASE SAMKA-RELATED"/>
    <property type="match status" value="1"/>
</dbReference>
<dbReference type="Gene3D" id="2.20.110.10">
    <property type="entry name" value="Histone H3 K4-specific methyltransferase SET7/9 N-terminal domain"/>
    <property type="match status" value="1"/>
</dbReference>
<organism evidence="6 7">
    <name type="scientific">Blastocystis sp. subtype 1 (strain ATCC 50177 / NandII)</name>
    <dbReference type="NCBI Taxonomy" id="478820"/>
    <lineage>
        <taxon>Eukaryota</taxon>
        <taxon>Sar</taxon>
        <taxon>Stramenopiles</taxon>
        <taxon>Bigyra</taxon>
        <taxon>Opalozoa</taxon>
        <taxon>Opalinata</taxon>
        <taxon>Blastocystidae</taxon>
        <taxon>Blastocystis</taxon>
    </lineage>
</organism>
<accession>A0A196SAL8</accession>
<dbReference type="PROSITE" id="PS50011">
    <property type="entry name" value="PROTEIN_KINASE_DOM"/>
    <property type="match status" value="1"/>
</dbReference>
<feature type="binding site" evidence="4">
    <location>
        <position position="39"/>
    </location>
    <ligand>
        <name>ATP</name>
        <dbReference type="ChEBI" id="CHEBI:30616"/>
    </ligand>
</feature>
<dbReference type="InterPro" id="IPR000719">
    <property type="entry name" value="Prot_kinase_dom"/>
</dbReference>